<proteinExistence type="predicted"/>
<feature type="transmembrane region" description="Helical" evidence="8">
    <location>
        <begin position="451"/>
        <end position="469"/>
    </location>
</feature>
<feature type="domain" description="P-type ATPase A" evidence="9">
    <location>
        <begin position="9"/>
        <end position="105"/>
    </location>
</feature>
<comment type="subcellular location">
    <subcellularLocation>
        <location evidence="1">Membrane</location>
    </subcellularLocation>
</comment>
<dbReference type="Gene3D" id="3.40.50.1000">
    <property type="entry name" value="HAD superfamily/HAD-like"/>
    <property type="match status" value="1"/>
</dbReference>
<evidence type="ECO:0000313" key="11">
    <source>
        <dbReference type="EMBL" id="SPD24280.1"/>
    </source>
</evidence>
<feature type="transmembrane region" description="Helical" evidence="8">
    <location>
        <begin position="418"/>
        <end position="439"/>
    </location>
</feature>
<evidence type="ECO:0000256" key="4">
    <source>
        <dbReference type="ARBA" id="ARBA00022837"/>
    </source>
</evidence>
<evidence type="ECO:0000256" key="6">
    <source>
        <dbReference type="ARBA" id="ARBA00022989"/>
    </source>
</evidence>
<keyword evidence="6 8" id="KW-1133">Transmembrane helix</keyword>
<dbReference type="InterPro" id="IPR006068">
    <property type="entry name" value="ATPase_P-typ_cation-transptr_C"/>
</dbReference>
<reference evidence="11" key="1">
    <citation type="submission" date="2018-02" db="EMBL/GenBank/DDBJ databases">
        <authorList>
            <person name="Cohen D.B."/>
            <person name="Kent A.D."/>
        </authorList>
    </citation>
    <scope>NUCLEOTIDE SEQUENCE</scope>
</reference>
<name>A0A2N9IJH7_FAGSY</name>
<dbReference type="Pfam" id="PF00689">
    <property type="entry name" value="Cation_ATPase_C"/>
    <property type="match status" value="1"/>
</dbReference>
<evidence type="ECO:0000256" key="8">
    <source>
        <dbReference type="SAM" id="Phobius"/>
    </source>
</evidence>
<keyword evidence="2 8" id="KW-0812">Transmembrane</keyword>
<evidence type="ECO:0000259" key="10">
    <source>
        <dbReference type="Pfam" id="PF00689"/>
    </source>
</evidence>
<dbReference type="InterPro" id="IPR023214">
    <property type="entry name" value="HAD_sf"/>
</dbReference>
<keyword evidence="7 8" id="KW-0472">Membrane</keyword>
<evidence type="ECO:0000259" key="9">
    <source>
        <dbReference type="Pfam" id="PF00122"/>
    </source>
</evidence>
<evidence type="ECO:0000256" key="2">
    <source>
        <dbReference type="ARBA" id="ARBA00022692"/>
    </source>
</evidence>
<dbReference type="SUPFAM" id="SSF56784">
    <property type="entry name" value="HAD-like"/>
    <property type="match status" value="1"/>
</dbReference>
<keyword evidence="3" id="KW-0479">Metal-binding</keyword>
<evidence type="ECO:0000256" key="1">
    <source>
        <dbReference type="ARBA" id="ARBA00004370"/>
    </source>
</evidence>
<accession>A0A2N9IJH7</accession>
<feature type="domain" description="Cation-transporting P-type ATPase C-terminal" evidence="10">
    <location>
        <begin position="314"/>
        <end position="475"/>
    </location>
</feature>
<dbReference type="PANTHER" id="PTHR24093:SF470">
    <property type="entry name" value="CALCIUM-TRANSPORTING ATPASE 12, PLASMA MEMBRANE-TYPE-LIKE"/>
    <property type="match status" value="1"/>
</dbReference>
<protein>
    <submittedName>
        <fullName evidence="11">Uncharacterized protein</fullName>
    </submittedName>
</protein>
<dbReference type="InterPro" id="IPR036412">
    <property type="entry name" value="HAD-like_sf"/>
</dbReference>
<evidence type="ECO:0000256" key="5">
    <source>
        <dbReference type="ARBA" id="ARBA00022842"/>
    </source>
</evidence>
<feature type="transmembrane region" description="Helical" evidence="8">
    <location>
        <begin position="317"/>
        <end position="337"/>
    </location>
</feature>
<dbReference type="GO" id="GO:0005886">
    <property type="term" value="C:plasma membrane"/>
    <property type="evidence" value="ECO:0007669"/>
    <property type="project" value="TreeGrafter"/>
</dbReference>
<sequence length="479" mass="53456">MSRKQKPLEMQQREVDVVRGGCPQKVSISDVLLNDIVCLKKGSLVPADGLFQSGELLQVDDGLESCSIDESNLFLFHGQKVTNGTGRMQVTSVGMDTELGDLLNRVTHDSLNKTQAQLDKLNTVDDVLYGAYKKRNRSFENAGVNIILISEDDVSGLKDIARQCGLLPDHTPEADRNRLMLQGEDFRDYTDEDRMNEVEKIVLMGRSIPFDKLLLVQCLKKKGQVVAMVGVKTNVIPALKEANVAISIKSNSELVRESSDIINMNGNLSSLVHIVRYGRCIYDNIGKYMQLVLTMNVAGLLITSITIMFFGYCPITAIQFCWTNLVVTLFGGVALLTEPPKEILEKTKPLIPKAIWRNILIQILYQVVSVTCQFIGLTMRGISKDSSKTIMFNVFVLTQVCNLVNSRQGEKKNVFEHIHGNALFLLAVGVILVLQVAFIETAHVLVGDARLTWMQWIVCLLLGMVSWAIDWASKWTYVL</sequence>
<gene>
    <name evidence="11" type="ORF">FSB_LOCUS52162</name>
</gene>
<dbReference type="PRINTS" id="PR00119">
    <property type="entry name" value="CATATPASE"/>
</dbReference>
<dbReference type="Gene3D" id="2.70.150.10">
    <property type="entry name" value="Calcium-transporting ATPase, cytoplasmic transduction domain A"/>
    <property type="match status" value="1"/>
</dbReference>
<dbReference type="GO" id="GO:0005388">
    <property type="term" value="F:P-type calcium transporter activity"/>
    <property type="evidence" value="ECO:0007669"/>
    <property type="project" value="TreeGrafter"/>
</dbReference>
<dbReference type="InterPro" id="IPR023298">
    <property type="entry name" value="ATPase_P-typ_TM_dom_sf"/>
</dbReference>
<feature type="transmembrane region" description="Helical" evidence="8">
    <location>
        <begin position="291"/>
        <end position="311"/>
    </location>
</feature>
<dbReference type="Gene3D" id="1.20.1110.10">
    <property type="entry name" value="Calcium-transporting ATPase, transmembrane domain"/>
    <property type="match status" value="2"/>
</dbReference>
<dbReference type="InterPro" id="IPR059000">
    <property type="entry name" value="ATPase_P-type_domA"/>
</dbReference>
<dbReference type="InterPro" id="IPR008250">
    <property type="entry name" value="ATPase_P-typ_transduc_dom_A_sf"/>
</dbReference>
<dbReference type="Pfam" id="PF00122">
    <property type="entry name" value="E1-E2_ATPase"/>
    <property type="match status" value="1"/>
</dbReference>
<dbReference type="GO" id="GO:0046872">
    <property type="term" value="F:metal ion binding"/>
    <property type="evidence" value="ECO:0007669"/>
    <property type="project" value="UniProtKB-KW"/>
</dbReference>
<dbReference type="EMBL" id="OIVN01005868">
    <property type="protein sequence ID" value="SPD24280.1"/>
    <property type="molecule type" value="Genomic_DNA"/>
</dbReference>
<keyword evidence="5" id="KW-0460">Magnesium</keyword>
<dbReference type="SUPFAM" id="SSF81665">
    <property type="entry name" value="Calcium ATPase, transmembrane domain M"/>
    <property type="match status" value="1"/>
</dbReference>
<keyword evidence="4" id="KW-0106">Calcium</keyword>
<evidence type="ECO:0000256" key="3">
    <source>
        <dbReference type="ARBA" id="ARBA00022723"/>
    </source>
</evidence>
<dbReference type="AlphaFoldDB" id="A0A2N9IJH7"/>
<organism evidence="11">
    <name type="scientific">Fagus sylvatica</name>
    <name type="common">Beechnut</name>
    <dbReference type="NCBI Taxonomy" id="28930"/>
    <lineage>
        <taxon>Eukaryota</taxon>
        <taxon>Viridiplantae</taxon>
        <taxon>Streptophyta</taxon>
        <taxon>Embryophyta</taxon>
        <taxon>Tracheophyta</taxon>
        <taxon>Spermatophyta</taxon>
        <taxon>Magnoliopsida</taxon>
        <taxon>eudicotyledons</taxon>
        <taxon>Gunneridae</taxon>
        <taxon>Pentapetalae</taxon>
        <taxon>rosids</taxon>
        <taxon>fabids</taxon>
        <taxon>Fagales</taxon>
        <taxon>Fagaceae</taxon>
        <taxon>Fagus</taxon>
    </lineage>
</organism>
<evidence type="ECO:0000256" key="7">
    <source>
        <dbReference type="ARBA" id="ARBA00023136"/>
    </source>
</evidence>
<dbReference type="SUPFAM" id="SSF81653">
    <property type="entry name" value="Calcium ATPase, transduction domain A"/>
    <property type="match status" value="1"/>
</dbReference>
<dbReference type="PANTHER" id="PTHR24093">
    <property type="entry name" value="CATION TRANSPORTING ATPASE"/>
    <property type="match status" value="1"/>
</dbReference>